<dbReference type="AlphaFoldDB" id="X1Q129"/>
<accession>X1Q129</accession>
<dbReference type="EMBL" id="BARV01030050">
    <property type="protein sequence ID" value="GAI36919.1"/>
    <property type="molecule type" value="Genomic_DNA"/>
</dbReference>
<comment type="caution">
    <text evidence="1">The sequence shown here is derived from an EMBL/GenBank/DDBJ whole genome shotgun (WGS) entry which is preliminary data.</text>
</comment>
<protein>
    <recommendedName>
        <fullName evidence="2">Periplasmic copper-binding protein NosD beta helix domain-containing protein</fullName>
    </recommendedName>
</protein>
<proteinExistence type="predicted"/>
<evidence type="ECO:0000313" key="1">
    <source>
        <dbReference type="EMBL" id="GAI36919.1"/>
    </source>
</evidence>
<sequence>NYTSGNTSGCARVNNVNCSNNVFTNNQFDEGNISDVGTTTRAWLNYDPSANVFITSINPPQILDGVGAPVADRFLP</sequence>
<feature type="non-terminal residue" evidence="1">
    <location>
        <position position="1"/>
    </location>
</feature>
<reference evidence="1" key="1">
    <citation type="journal article" date="2014" name="Front. Microbiol.">
        <title>High frequency of phylogenetically diverse reductive dehalogenase-homologous genes in deep subseafloor sedimentary metagenomes.</title>
        <authorList>
            <person name="Kawai M."/>
            <person name="Futagami T."/>
            <person name="Toyoda A."/>
            <person name="Takaki Y."/>
            <person name="Nishi S."/>
            <person name="Hori S."/>
            <person name="Arai W."/>
            <person name="Tsubouchi T."/>
            <person name="Morono Y."/>
            <person name="Uchiyama I."/>
            <person name="Ito T."/>
            <person name="Fujiyama A."/>
            <person name="Inagaki F."/>
            <person name="Takami H."/>
        </authorList>
    </citation>
    <scope>NUCLEOTIDE SEQUENCE</scope>
    <source>
        <strain evidence="1">Expedition CK06-06</strain>
    </source>
</reference>
<name>X1Q129_9ZZZZ</name>
<organism evidence="1">
    <name type="scientific">marine sediment metagenome</name>
    <dbReference type="NCBI Taxonomy" id="412755"/>
    <lineage>
        <taxon>unclassified sequences</taxon>
        <taxon>metagenomes</taxon>
        <taxon>ecological metagenomes</taxon>
    </lineage>
</organism>
<gene>
    <name evidence="1" type="ORF">S06H3_47792</name>
</gene>
<evidence type="ECO:0008006" key="2">
    <source>
        <dbReference type="Google" id="ProtNLM"/>
    </source>
</evidence>